<evidence type="ECO:0000259" key="6">
    <source>
        <dbReference type="Pfam" id="PF09864"/>
    </source>
</evidence>
<feature type="chain" id="PRO_5013372237" description="C-type lysozyme inhibitor domain-containing protein" evidence="5">
    <location>
        <begin position="26"/>
        <end position="106"/>
    </location>
</feature>
<reference evidence="7 8" key="1">
    <citation type="journal article" date="2002" name="Int. J. Syst. Evol. Microbiol.">
        <title>Sphingopyxis witflariensis sp. nov., isolated from activated sludge.</title>
        <authorList>
            <person name="Kampfer P."/>
            <person name="Witzenberger R."/>
            <person name="Denner E.B."/>
            <person name="Busse H.J."/>
            <person name="Neef A."/>
        </authorList>
    </citation>
    <scope>NUCLEOTIDE SEQUENCE [LARGE SCALE GENOMIC DNA]</scope>
    <source>
        <strain evidence="7 8">DSM 14551</strain>
    </source>
</reference>
<dbReference type="Pfam" id="PF09864">
    <property type="entry name" value="MliC"/>
    <property type="match status" value="1"/>
</dbReference>
<comment type="caution">
    <text evidence="7">The sequence shown here is derived from an EMBL/GenBank/DDBJ whole genome shotgun (WGS) entry which is preliminary data.</text>
</comment>
<dbReference type="PROSITE" id="PS51257">
    <property type="entry name" value="PROKAR_LIPOPROTEIN"/>
    <property type="match status" value="1"/>
</dbReference>
<feature type="signal peptide" evidence="5">
    <location>
        <begin position="1"/>
        <end position="25"/>
    </location>
</feature>
<evidence type="ECO:0000313" key="7">
    <source>
        <dbReference type="EMBL" id="OWR00252.1"/>
    </source>
</evidence>
<dbReference type="EMBL" id="NISJ01000002">
    <property type="protein sequence ID" value="OWR00252.1"/>
    <property type="molecule type" value="Genomic_DNA"/>
</dbReference>
<dbReference type="InterPro" id="IPR036328">
    <property type="entry name" value="MliC_sf"/>
</dbReference>
<gene>
    <name evidence="7" type="ORF">CDQ91_05720</name>
</gene>
<sequence>MTMRMYIPAAAVSALVLAGCASVPARTGTSYECSSGTRLTVNYLGNGALVRVNGGRTMTLASTPSNSGQIYENKKGVRLHRQGNQVTWNTALRSAPETCRVVATPL</sequence>
<keyword evidence="8" id="KW-1185">Reference proteome</keyword>
<keyword evidence="2" id="KW-0472">Membrane</keyword>
<proteinExistence type="predicted"/>
<dbReference type="InterPro" id="IPR018660">
    <property type="entry name" value="MliC"/>
</dbReference>
<keyword evidence="4" id="KW-0449">Lipoprotein</keyword>
<evidence type="ECO:0000256" key="4">
    <source>
        <dbReference type="ARBA" id="ARBA00023288"/>
    </source>
</evidence>
<feature type="domain" description="C-type lysozyme inhibitor" evidence="6">
    <location>
        <begin position="31"/>
        <end position="89"/>
    </location>
</feature>
<dbReference type="SUPFAM" id="SSF141488">
    <property type="entry name" value="YdhA-like"/>
    <property type="match status" value="1"/>
</dbReference>
<evidence type="ECO:0000313" key="8">
    <source>
        <dbReference type="Proteomes" id="UP000197097"/>
    </source>
</evidence>
<evidence type="ECO:0000256" key="2">
    <source>
        <dbReference type="ARBA" id="ARBA00023136"/>
    </source>
</evidence>
<keyword evidence="1 5" id="KW-0732">Signal</keyword>
<evidence type="ECO:0000256" key="1">
    <source>
        <dbReference type="ARBA" id="ARBA00022729"/>
    </source>
</evidence>
<dbReference type="AlphaFoldDB" id="A0A246K497"/>
<dbReference type="RefSeq" id="WP_088471742.1">
    <property type="nucleotide sequence ID" value="NZ_NISJ01000002.1"/>
</dbReference>
<dbReference type="Proteomes" id="UP000197097">
    <property type="component" value="Unassembled WGS sequence"/>
</dbReference>
<dbReference type="Gene3D" id="2.40.128.200">
    <property type="match status" value="1"/>
</dbReference>
<keyword evidence="3" id="KW-0564">Palmitate</keyword>
<name>A0A246K497_9SPHN</name>
<dbReference type="OrthoDB" id="7391794at2"/>
<organism evidence="7 8">
    <name type="scientific">Sphingopyxis witflariensis</name>
    <dbReference type="NCBI Taxonomy" id="173675"/>
    <lineage>
        <taxon>Bacteria</taxon>
        <taxon>Pseudomonadati</taxon>
        <taxon>Pseudomonadota</taxon>
        <taxon>Alphaproteobacteria</taxon>
        <taxon>Sphingomonadales</taxon>
        <taxon>Sphingomonadaceae</taxon>
        <taxon>Sphingopyxis</taxon>
    </lineage>
</organism>
<accession>A0A246K497</accession>
<protein>
    <recommendedName>
        <fullName evidence="6">C-type lysozyme inhibitor domain-containing protein</fullName>
    </recommendedName>
</protein>
<evidence type="ECO:0000256" key="5">
    <source>
        <dbReference type="SAM" id="SignalP"/>
    </source>
</evidence>
<evidence type="ECO:0000256" key="3">
    <source>
        <dbReference type="ARBA" id="ARBA00023139"/>
    </source>
</evidence>